<dbReference type="PANTHER" id="PTHR43201">
    <property type="entry name" value="ACYL-COA SYNTHETASE"/>
    <property type="match status" value="1"/>
</dbReference>
<dbReference type="SUPFAM" id="SSF56801">
    <property type="entry name" value="Acetyl-CoA synthetase-like"/>
    <property type="match status" value="1"/>
</dbReference>
<dbReference type="GO" id="GO:0031956">
    <property type="term" value="F:medium-chain fatty acid-CoA ligase activity"/>
    <property type="evidence" value="ECO:0007669"/>
    <property type="project" value="TreeGrafter"/>
</dbReference>
<evidence type="ECO:0000313" key="5">
    <source>
        <dbReference type="EMBL" id="MBS4184054.1"/>
    </source>
</evidence>
<dbReference type="AlphaFoldDB" id="A0A942T130"/>
<dbReference type="PANTHER" id="PTHR43201:SF5">
    <property type="entry name" value="MEDIUM-CHAIN ACYL-COA LIGASE ACSF2, MITOCHONDRIAL"/>
    <property type="match status" value="1"/>
</dbReference>
<gene>
    <name evidence="6" type="ORF">KHB02_017330</name>
    <name evidence="5" type="ORF">KHB02_21920</name>
</gene>
<dbReference type="InterPro" id="IPR045851">
    <property type="entry name" value="AMP-bd_C_sf"/>
</dbReference>
<dbReference type="Proteomes" id="UP000677265">
    <property type="component" value="Unassembled WGS sequence"/>
</dbReference>
<comment type="caution">
    <text evidence="5">The sequence shown here is derived from an EMBL/GenBank/DDBJ whole genome shotgun (WGS) entry which is preliminary data.</text>
</comment>
<reference evidence="5" key="1">
    <citation type="submission" date="2021-05" db="EMBL/GenBank/DDBJ databases">
        <title>Novel Bacillus species.</title>
        <authorList>
            <person name="Liu G."/>
        </authorList>
    </citation>
    <scope>NUCLEOTIDE SEQUENCE</scope>
    <source>
        <strain evidence="5 7">FJAT-50051</strain>
    </source>
</reference>
<dbReference type="Gene3D" id="3.40.50.12780">
    <property type="entry name" value="N-terminal domain of ligase-like"/>
    <property type="match status" value="1"/>
</dbReference>
<name>A0A942T130_9BACI</name>
<comment type="similarity">
    <text evidence="1">Belongs to the ATP-dependent AMP-binding enzyme family.</text>
</comment>
<dbReference type="InterPro" id="IPR042099">
    <property type="entry name" value="ANL_N_sf"/>
</dbReference>
<dbReference type="RefSeq" id="WP_213143969.1">
    <property type="nucleotide sequence ID" value="NZ_JAGYPE020000033.1"/>
</dbReference>
<dbReference type="GO" id="GO:0006631">
    <property type="term" value="P:fatty acid metabolic process"/>
    <property type="evidence" value="ECO:0007669"/>
    <property type="project" value="TreeGrafter"/>
</dbReference>
<dbReference type="PROSITE" id="PS00455">
    <property type="entry name" value="AMP_BINDING"/>
    <property type="match status" value="1"/>
</dbReference>
<dbReference type="Gene3D" id="3.30.300.30">
    <property type="match status" value="1"/>
</dbReference>
<proteinExistence type="inferred from homology"/>
<feature type="domain" description="AMP-binding enzyme C-terminal" evidence="4">
    <location>
        <begin position="430"/>
        <end position="506"/>
    </location>
</feature>
<keyword evidence="2" id="KW-0436">Ligase</keyword>
<dbReference type="InterPro" id="IPR000873">
    <property type="entry name" value="AMP-dep_synth/lig_dom"/>
</dbReference>
<dbReference type="FunFam" id="3.30.300.30:FF:000008">
    <property type="entry name" value="2,3-dihydroxybenzoate-AMP ligase"/>
    <property type="match status" value="1"/>
</dbReference>
<organism evidence="5">
    <name type="scientific">Neobacillus citreus</name>
    <dbReference type="NCBI Taxonomy" id="2833578"/>
    <lineage>
        <taxon>Bacteria</taxon>
        <taxon>Bacillati</taxon>
        <taxon>Bacillota</taxon>
        <taxon>Bacilli</taxon>
        <taxon>Bacillales</taxon>
        <taxon>Bacillaceae</taxon>
        <taxon>Neobacillus</taxon>
    </lineage>
</organism>
<dbReference type="InterPro" id="IPR025110">
    <property type="entry name" value="AMP-bd_C"/>
</dbReference>
<dbReference type="Pfam" id="PF00501">
    <property type="entry name" value="AMP-binding"/>
    <property type="match status" value="1"/>
</dbReference>
<feature type="domain" description="AMP-dependent synthetase/ligase" evidence="3">
    <location>
        <begin position="15"/>
        <end position="380"/>
    </location>
</feature>
<evidence type="ECO:0000313" key="6">
    <source>
        <dbReference type="EMBL" id="MCH6267284.1"/>
    </source>
</evidence>
<sequence length="523" mass="57455">MNAYLLLNIAGSIVPEQEIVTFGNQCQTYSQLMNRTSLLAAALASYGIGHGDRVGIITTNCPESVEAFFASFQIGAAIVPINYRAKADELAFMLKDSGVKVLIVEQRYAEMLQPLLAETGIESVICIGGAHQIGPDYEEVLKRVSEPLFDFADVDSNDLAVLLYTSGTTSRPKGVMITNDQLTTYVMGHSEAADGTPKGSSIICVPSYHVAGATSICNCIYSGRRLILLRQFEADAWLHAVEKEKATHSFLVPTMLKRVMDHHNFQSTDLSNLESLSYGAAPMPFPVIRRAIDLFPPTTNFANAFGMTETTSTVSVLGPDDHKLTGTPKEINKKIRRLASVGKPLPGVEIMILDDENKPVETNTIGNVYVCTERAMKGYWNRPDASNETIVNGWINTKDMGWLDEDGYLFLSGRSSDMIIRGGENISPQEIEDVLLEHPEVSDVAVIGTPSLEWGEEVMAVVVSNNPEVPPKVEELAEFCRKKLASFKCPAKIEFVQELPRTSSGKILKRDLREQFIGETVKP</sequence>
<evidence type="ECO:0000313" key="7">
    <source>
        <dbReference type="Proteomes" id="UP000677265"/>
    </source>
</evidence>
<dbReference type="EMBL" id="JAGYPE010000004">
    <property type="protein sequence ID" value="MBS4184054.1"/>
    <property type="molecule type" value="Genomic_DNA"/>
</dbReference>
<evidence type="ECO:0000259" key="4">
    <source>
        <dbReference type="Pfam" id="PF13193"/>
    </source>
</evidence>
<protein>
    <submittedName>
        <fullName evidence="5">AMP-binding protein</fullName>
    </submittedName>
</protein>
<keyword evidence="7" id="KW-1185">Reference proteome</keyword>
<dbReference type="Pfam" id="PF13193">
    <property type="entry name" value="AMP-binding_C"/>
    <property type="match status" value="1"/>
</dbReference>
<accession>A0A942T130</accession>
<evidence type="ECO:0000259" key="3">
    <source>
        <dbReference type="Pfam" id="PF00501"/>
    </source>
</evidence>
<dbReference type="InterPro" id="IPR020845">
    <property type="entry name" value="AMP-binding_CS"/>
</dbReference>
<evidence type="ECO:0000256" key="1">
    <source>
        <dbReference type="ARBA" id="ARBA00006432"/>
    </source>
</evidence>
<dbReference type="EMBL" id="JAGYPE020000033">
    <property type="protein sequence ID" value="MCH6267284.1"/>
    <property type="molecule type" value="Genomic_DNA"/>
</dbReference>
<evidence type="ECO:0000256" key="2">
    <source>
        <dbReference type="ARBA" id="ARBA00022598"/>
    </source>
</evidence>